<gene>
    <name evidence="1" type="ORF">TorRG33x02_344090</name>
</gene>
<proteinExistence type="predicted"/>
<dbReference type="AlphaFoldDB" id="A0A2P5AQP3"/>
<organism evidence="1 2">
    <name type="scientific">Trema orientale</name>
    <name type="common">Charcoal tree</name>
    <name type="synonym">Celtis orientalis</name>
    <dbReference type="NCBI Taxonomy" id="63057"/>
    <lineage>
        <taxon>Eukaryota</taxon>
        <taxon>Viridiplantae</taxon>
        <taxon>Streptophyta</taxon>
        <taxon>Embryophyta</taxon>
        <taxon>Tracheophyta</taxon>
        <taxon>Spermatophyta</taxon>
        <taxon>Magnoliopsida</taxon>
        <taxon>eudicotyledons</taxon>
        <taxon>Gunneridae</taxon>
        <taxon>Pentapetalae</taxon>
        <taxon>rosids</taxon>
        <taxon>fabids</taxon>
        <taxon>Rosales</taxon>
        <taxon>Cannabaceae</taxon>
        <taxon>Trema</taxon>
    </lineage>
</organism>
<dbReference type="OrthoDB" id="610337at2759"/>
<dbReference type="InParanoid" id="A0A2P5AQP3"/>
<sequence>MPSIVNVYDFRISGFGFSPMDTQYKVIRTLVKLCLASSLELRYILLGQIHERPSKLGFIMSSCTITEDAWNSECMRVVIASSVSTIKQLLILQASIRSRILSWERI</sequence>
<protein>
    <submittedName>
        <fullName evidence="1">Uncharacterized protein</fullName>
    </submittedName>
</protein>
<reference evidence="2" key="1">
    <citation type="submission" date="2016-06" db="EMBL/GenBank/DDBJ databases">
        <title>Parallel loss of symbiosis genes in relatives of nitrogen-fixing non-legume Parasponia.</title>
        <authorList>
            <person name="Van Velzen R."/>
            <person name="Holmer R."/>
            <person name="Bu F."/>
            <person name="Rutten L."/>
            <person name="Van Zeijl A."/>
            <person name="Liu W."/>
            <person name="Santuari L."/>
            <person name="Cao Q."/>
            <person name="Sharma T."/>
            <person name="Shen D."/>
            <person name="Roswanjaya Y."/>
            <person name="Wardhani T."/>
            <person name="Kalhor M.S."/>
            <person name="Jansen J."/>
            <person name="Van den Hoogen J."/>
            <person name="Gungor B."/>
            <person name="Hartog M."/>
            <person name="Hontelez J."/>
            <person name="Verver J."/>
            <person name="Yang W.-C."/>
            <person name="Schijlen E."/>
            <person name="Repin R."/>
            <person name="Schilthuizen M."/>
            <person name="Schranz E."/>
            <person name="Heidstra R."/>
            <person name="Miyata K."/>
            <person name="Fedorova E."/>
            <person name="Kohlen W."/>
            <person name="Bisseling T."/>
            <person name="Smit S."/>
            <person name="Geurts R."/>
        </authorList>
    </citation>
    <scope>NUCLEOTIDE SEQUENCE [LARGE SCALE GENOMIC DNA]</scope>
    <source>
        <strain evidence="2">cv. RG33-2</strain>
    </source>
</reference>
<evidence type="ECO:0000313" key="2">
    <source>
        <dbReference type="Proteomes" id="UP000237000"/>
    </source>
</evidence>
<dbReference type="Proteomes" id="UP000237000">
    <property type="component" value="Unassembled WGS sequence"/>
</dbReference>
<evidence type="ECO:0000313" key="1">
    <source>
        <dbReference type="EMBL" id="PON38869.1"/>
    </source>
</evidence>
<accession>A0A2P5AQP3</accession>
<comment type="caution">
    <text evidence="1">The sequence shown here is derived from an EMBL/GenBank/DDBJ whole genome shotgun (WGS) entry which is preliminary data.</text>
</comment>
<name>A0A2P5AQP3_TREOI</name>
<keyword evidence="2" id="KW-1185">Reference proteome</keyword>
<dbReference type="EMBL" id="JXTC01000739">
    <property type="protein sequence ID" value="PON38869.1"/>
    <property type="molecule type" value="Genomic_DNA"/>
</dbReference>